<dbReference type="OrthoDB" id="4062651at2759"/>
<sequence>MEENDVYVRQEEGDRPVEHSPRGRYIRFDIRLGTGAYKSVYKAYDTDQGIDVAWNAIDIGLLPSTEKTRIIQEVQLLQKLEHKNIINFYGSWFSKEKNQVVFITEIMTSGTLKSYIKRVQFIKWKIIKRWCIQILEGLHYLHNQSPPVIHRDLKCDNIFVNGNTGDLRIGDLGLSTQLAVDKRAKAQSVLGTPEFMAPELYDESYDEKVDIYAFGMCVLEMVTKEVPYSECINPAQIYKKVTAGIRPKGLQRVVSQAARDFIELCLSRGNGLVDVTAEYLLNHPFLKAQDDDNDMVECLAEDELERESKEEQQRLDKVAEESFAVEFNMASGSKDGAAIDTSERRKDLSLDPEEMSAASSGTGSASAPGSAGSTSAPPPDAQAEEKAPGEQRLIEVPVATPSSDSIAVEPSSSSAPQLTPPREEVPVLVSSDSQPIISEMVSGDEPVSSGKKNADENVDQFLATLPGTESAIQNTRINVMGGRGQRLELEVTPDYADSPVDGPPDHSQSFTGVSPIVQPNEEKVEPIPSPTNSAPGMLTSAESPQVQVPSIDPPERDIEPQANRVRRTSIHALTETGGAVVGAAETENAARTNSQPSPPSAQQASQPVASNTPARKRVKRHEIKAAKDPDNEHSILLNLRIMIDGKSKEIKFPFNLFADSTHEVACELAVDVGILEPDLEDIADSIRFLVTEGKINNLSDVQEDVWEEAPEPHSFSSNPFPNVFKMNFVHVPPTGTYQQQQPYPAGAPGLERAQSASSVPSAGAPHGALQSRASTTGVTGMSSGPSAVPMKSQDLMIPSPPESVNPASLSDPSSTLMVLDSNANLGGNNTSTPAPTLPVHDAGRSPSRPGLPHAGSESAITKETLLNLLEMRARGMSMGSLTDPAFVQQLHNLEDSFARTSFDDSRSSLEAAIRSEEEKHQREIERFRKKMEEFDRQRAAIARQQNGGDGALPADANVSACKVDRLAMCQTQVFVAVVFAAFCIANSLARSVKQTYGIYGAIQSLDTPTTVSVLLQQCYAGFALNGCKDLNASAGFRKDYTFETQFTDPNRMNYPFCLQCCTKPVPRTGADETWNLTCPLNDLQRLSVSKGRRTYRFARRETLADKGIVECPMPTRNLSLYLSGVLNCSVTITEDENPPTTFKEVLHLRSQL</sequence>
<evidence type="ECO:0000313" key="9">
    <source>
        <dbReference type="EMBL" id="KAG7396514.1"/>
    </source>
</evidence>
<protein>
    <submittedName>
        <fullName evidence="9">Serine/threonine-protein kinase wnk4</fullName>
    </submittedName>
</protein>
<dbReference type="InterPro" id="IPR008271">
    <property type="entry name" value="Ser/Thr_kinase_AS"/>
</dbReference>
<feature type="compositionally biased region" description="Low complexity" evidence="7">
    <location>
        <begin position="356"/>
        <end position="375"/>
    </location>
</feature>
<proteinExistence type="predicted"/>
<keyword evidence="10" id="KW-1185">Reference proteome</keyword>
<feature type="compositionally biased region" description="Low complexity" evidence="7">
    <location>
        <begin position="735"/>
        <end position="748"/>
    </location>
</feature>
<evidence type="ECO:0000256" key="6">
    <source>
        <dbReference type="SAM" id="Coils"/>
    </source>
</evidence>
<dbReference type="AlphaFoldDB" id="A0A8T1WUX9"/>
<dbReference type="Pfam" id="PF00069">
    <property type="entry name" value="Pkinase"/>
    <property type="match status" value="1"/>
</dbReference>
<evidence type="ECO:0000256" key="7">
    <source>
        <dbReference type="SAM" id="MobiDB-lite"/>
    </source>
</evidence>
<comment type="caution">
    <text evidence="9">The sequence shown here is derived from an EMBL/GenBank/DDBJ whole genome shotgun (WGS) entry which is preliminary data.</text>
</comment>
<evidence type="ECO:0000259" key="8">
    <source>
        <dbReference type="PROSITE" id="PS50011"/>
    </source>
</evidence>
<reference evidence="9" key="1">
    <citation type="submission" date="2021-02" db="EMBL/GenBank/DDBJ databases">
        <authorList>
            <person name="Palmer J.M."/>
        </authorList>
    </citation>
    <scope>NUCLEOTIDE SEQUENCE</scope>
    <source>
        <strain evidence="9">SCRP23</strain>
    </source>
</reference>
<dbReference type="Proteomes" id="UP000693981">
    <property type="component" value="Unassembled WGS sequence"/>
</dbReference>
<keyword evidence="1" id="KW-0723">Serine/threonine-protein kinase</keyword>
<feature type="region of interest" description="Disordered" evidence="7">
    <location>
        <begin position="825"/>
        <end position="856"/>
    </location>
</feature>
<feature type="region of interest" description="Disordered" evidence="7">
    <location>
        <begin position="334"/>
        <end position="434"/>
    </location>
</feature>
<feature type="coiled-coil region" evidence="6">
    <location>
        <begin position="906"/>
        <end position="944"/>
    </location>
</feature>
<dbReference type="GO" id="GO:0004674">
    <property type="term" value="F:protein serine/threonine kinase activity"/>
    <property type="evidence" value="ECO:0007669"/>
    <property type="project" value="UniProtKB-KW"/>
</dbReference>
<dbReference type="FunFam" id="1.10.510.10:FF:000046">
    <property type="entry name" value="probable serine/threonine-protein kinase WNK9"/>
    <property type="match status" value="1"/>
</dbReference>
<accession>A0A8T1WUX9</accession>
<keyword evidence="6" id="KW-0175">Coiled coil</keyword>
<feature type="compositionally biased region" description="Polar residues" evidence="7">
    <location>
        <begin position="771"/>
        <end position="785"/>
    </location>
</feature>
<feature type="region of interest" description="Disordered" evidence="7">
    <location>
        <begin position="494"/>
        <end position="562"/>
    </location>
</feature>
<evidence type="ECO:0000256" key="3">
    <source>
        <dbReference type="ARBA" id="ARBA00022741"/>
    </source>
</evidence>
<keyword evidence="2" id="KW-0808">Transferase</keyword>
<organism evidence="9 10">
    <name type="scientific">Phytophthora boehmeriae</name>
    <dbReference type="NCBI Taxonomy" id="109152"/>
    <lineage>
        <taxon>Eukaryota</taxon>
        <taxon>Sar</taxon>
        <taxon>Stramenopiles</taxon>
        <taxon>Oomycota</taxon>
        <taxon>Peronosporomycetes</taxon>
        <taxon>Peronosporales</taxon>
        <taxon>Peronosporaceae</taxon>
        <taxon>Phytophthora</taxon>
    </lineage>
</organism>
<feature type="domain" description="Protein kinase" evidence="8">
    <location>
        <begin position="26"/>
        <end position="286"/>
    </location>
</feature>
<dbReference type="PROSITE" id="PS00108">
    <property type="entry name" value="PROTEIN_KINASE_ST"/>
    <property type="match status" value="1"/>
</dbReference>
<keyword evidence="3" id="KW-0547">Nucleotide-binding</keyword>
<name>A0A8T1WUX9_9STRA</name>
<feature type="compositionally biased region" description="Basic and acidic residues" evidence="7">
    <location>
        <begin position="383"/>
        <end position="393"/>
    </location>
</feature>
<evidence type="ECO:0000256" key="1">
    <source>
        <dbReference type="ARBA" id="ARBA00022527"/>
    </source>
</evidence>
<dbReference type="SMART" id="SM00220">
    <property type="entry name" value="S_TKc"/>
    <property type="match status" value="1"/>
</dbReference>
<dbReference type="GO" id="GO:0005524">
    <property type="term" value="F:ATP binding"/>
    <property type="evidence" value="ECO:0007669"/>
    <property type="project" value="UniProtKB-KW"/>
</dbReference>
<gene>
    <name evidence="9" type="primary">WNK4</name>
    <name evidence="9" type="ORF">PHYBOEH_002167</name>
</gene>
<dbReference type="PANTHER" id="PTHR13902">
    <property type="entry name" value="SERINE/THREONINE-PROTEIN KINASE WNK WITH NO LYSINE -RELATED"/>
    <property type="match status" value="1"/>
</dbReference>
<dbReference type="InterPro" id="IPR000719">
    <property type="entry name" value="Prot_kinase_dom"/>
</dbReference>
<evidence type="ECO:0000313" key="10">
    <source>
        <dbReference type="Proteomes" id="UP000693981"/>
    </source>
</evidence>
<feature type="region of interest" description="Disordered" evidence="7">
    <location>
        <begin position="735"/>
        <end position="812"/>
    </location>
</feature>
<dbReference type="PROSITE" id="PS50011">
    <property type="entry name" value="PROTEIN_KINASE_DOM"/>
    <property type="match status" value="1"/>
</dbReference>
<feature type="compositionally biased region" description="Polar residues" evidence="7">
    <location>
        <begin position="825"/>
        <end position="834"/>
    </location>
</feature>
<dbReference type="CDD" id="cd13983">
    <property type="entry name" value="STKc_WNK"/>
    <property type="match status" value="1"/>
</dbReference>
<keyword evidence="4 9" id="KW-0418">Kinase</keyword>
<evidence type="ECO:0000256" key="2">
    <source>
        <dbReference type="ARBA" id="ARBA00022679"/>
    </source>
</evidence>
<feature type="region of interest" description="Disordered" evidence="7">
    <location>
        <begin position="586"/>
        <end position="627"/>
    </location>
</feature>
<feature type="compositionally biased region" description="Polar residues" evidence="7">
    <location>
        <begin position="530"/>
        <end position="548"/>
    </location>
</feature>
<evidence type="ECO:0000256" key="4">
    <source>
        <dbReference type="ARBA" id="ARBA00022777"/>
    </source>
</evidence>
<dbReference type="InterPro" id="IPR050588">
    <property type="entry name" value="WNK_Ser-Thr_kinase"/>
</dbReference>
<evidence type="ECO:0000256" key="5">
    <source>
        <dbReference type="ARBA" id="ARBA00022840"/>
    </source>
</evidence>
<keyword evidence="5" id="KW-0067">ATP-binding</keyword>
<dbReference type="EMBL" id="JAGDFL010000152">
    <property type="protein sequence ID" value="KAG7396514.1"/>
    <property type="molecule type" value="Genomic_DNA"/>
</dbReference>
<feature type="compositionally biased region" description="Polar residues" evidence="7">
    <location>
        <begin position="400"/>
        <end position="417"/>
    </location>
</feature>
<dbReference type="FunFam" id="3.30.200.20:FF:000427">
    <property type="entry name" value="Wnk protein kinase"/>
    <property type="match status" value="1"/>
</dbReference>